<keyword evidence="3" id="KW-0804">Transcription</keyword>
<evidence type="ECO:0000256" key="2">
    <source>
        <dbReference type="ARBA" id="ARBA00023125"/>
    </source>
</evidence>
<dbReference type="PANTHER" id="PTHR47894:SF1">
    <property type="entry name" value="HTH-TYPE TRANSCRIPTIONAL REGULATOR VQSM"/>
    <property type="match status" value="1"/>
</dbReference>
<dbReference type="SUPFAM" id="SSF46689">
    <property type="entry name" value="Homeodomain-like"/>
    <property type="match status" value="1"/>
</dbReference>
<evidence type="ECO:0000313" key="5">
    <source>
        <dbReference type="EMBL" id="KXG87369.1"/>
    </source>
</evidence>
<dbReference type="GO" id="GO:0000976">
    <property type="term" value="F:transcription cis-regulatory region binding"/>
    <property type="evidence" value="ECO:0007669"/>
    <property type="project" value="TreeGrafter"/>
</dbReference>
<evidence type="ECO:0000259" key="4">
    <source>
        <dbReference type="PROSITE" id="PS01124"/>
    </source>
</evidence>
<organism evidence="5 6">
    <name type="scientific">Agrobacterium bohemicum</name>
    <dbReference type="NCBI Taxonomy" id="2052828"/>
    <lineage>
        <taxon>Bacteria</taxon>
        <taxon>Pseudomonadati</taxon>
        <taxon>Pseudomonadota</taxon>
        <taxon>Alphaproteobacteria</taxon>
        <taxon>Hyphomicrobiales</taxon>
        <taxon>Rhizobiaceae</taxon>
        <taxon>Rhizobium/Agrobacterium group</taxon>
        <taxon>Agrobacterium</taxon>
    </lineage>
</organism>
<keyword evidence="1" id="KW-0805">Transcription regulation</keyword>
<dbReference type="InterPro" id="IPR009057">
    <property type="entry name" value="Homeodomain-like_sf"/>
</dbReference>
<dbReference type="Pfam" id="PF12625">
    <property type="entry name" value="Arabinose_bd"/>
    <property type="match status" value="1"/>
</dbReference>
<dbReference type="InterPro" id="IPR032687">
    <property type="entry name" value="AraC-type_N"/>
</dbReference>
<dbReference type="SMART" id="SM00342">
    <property type="entry name" value="HTH_ARAC"/>
    <property type="match status" value="1"/>
</dbReference>
<dbReference type="STRING" id="2052828.ATO67_20245"/>
<accession>A0A135P7F9</accession>
<gene>
    <name evidence="5" type="ORF">ATO67_20245</name>
</gene>
<dbReference type="EMBL" id="LNUW01000007">
    <property type="protein sequence ID" value="KXG87369.1"/>
    <property type="molecule type" value="Genomic_DNA"/>
</dbReference>
<dbReference type="Proteomes" id="UP000070498">
    <property type="component" value="Unassembled WGS sequence"/>
</dbReference>
<name>A0A135P7F9_9HYPH</name>
<comment type="caution">
    <text evidence="5">The sequence shown here is derived from an EMBL/GenBank/DDBJ whole genome shotgun (WGS) entry which is preliminary data.</text>
</comment>
<keyword evidence="2" id="KW-0238">DNA-binding</keyword>
<dbReference type="AlphaFoldDB" id="A0A135P7F9"/>
<proteinExistence type="predicted"/>
<feature type="domain" description="HTH araC/xylS-type" evidence="4">
    <location>
        <begin position="232"/>
        <end position="330"/>
    </location>
</feature>
<dbReference type="Pfam" id="PF12833">
    <property type="entry name" value="HTH_18"/>
    <property type="match status" value="1"/>
</dbReference>
<dbReference type="Gene3D" id="1.10.10.60">
    <property type="entry name" value="Homeodomain-like"/>
    <property type="match status" value="1"/>
</dbReference>
<reference evidence="5 6" key="1">
    <citation type="submission" date="2015-11" db="EMBL/GenBank/DDBJ databases">
        <title>Draft genome sequence of Agrobacterium sp. R89-1.</title>
        <authorList>
            <person name="Zahradnik J."/>
            <person name="Kyslikova E."/>
            <person name="Palyzova A."/>
            <person name="Kyslik P."/>
        </authorList>
    </citation>
    <scope>NUCLEOTIDE SEQUENCE [LARGE SCALE GENOMIC DNA]</scope>
    <source>
        <strain evidence="5 6">R89-1</strain>
    </source>
</reference>
<sequence length="348" mass="38548">MVPPDRCRLPRPFWSGIENMGLRPSAVLRHAKLPSMLYLDETAVISTMQLFAVWKAIEVLSEDPAISIRLVENTSTANHKLAFLAASFAASYRDGLERIARFKRACSPDKMRFEDGGGIVSLVTDWPSGTEPEPALSVDASLAMLLELGRRGTGQRIVPVVVEYARKGLPTATHEQFFGCPIRFGSNRDRLVLKSADLDLPFVGYNPEMLSIMTPALTAALGDIQAWGSVTEHIKLVLKRRLASGRPDIADVAQELGFSERTLQRRIGDGGTTFRALLDEARQELSRSLLLDASITIEEVAFLLGYNDSGSFYRSFKNWEKVTPRRWRARHTTTLTAVPSPVQGTSEC</sequence>
<dbReference type="PANTHER" id="PTHR47894">
    <property type="entry name" value="HTH-TYPE TRANSCRIPTIONAL REGULATOR GADX"/>
    <property type="match status" value="1"/>
</dbReference>
<dbReference type="GO" id="GO:0005829">
    <property type="term" value="C:cytosol"/>
    <property type="evidence" value="ECO:0007669"/>
    <property type="project" value="TreeGrafter"/>
</dbReference>
<dbReference type="GO" id="GO:0003700">
    <property type="term" value="F:DNA-binding transcription factor activity"/>
    <property type="evidence" value="ECO:0007669"/>
    <property type="project" value="InterPro"/>
</dbReference>
<protein>
    <submittedName>
        <fullName evidence="5">AraC family transcriptional regulator</fullName>
    </submittedName>
</protein>
<evidence type="ECO:0000256" key="1">
    <source>
        <dbReference type="ARBA" id="ARBA00023015"/>
    </source>
</evidence>
<dbReference type="PROSITE" id="PS01124">
    <property type="entry name" value="HTH_ARAC_FAMILY_2"/>
    <property type="match status" value="1"/>
</dbReference>
<evidence type="ECO:0000256" key="3">
    <source>
        <dbReference type="ARBA" id="ARBA00023163"/>
    </source>
</evidence>
<keyword evidence="6" id="KW-1185">Reference proteome</keyword>
<evidence type="ECO:0000313" key="6">
    <source>
        <dbReference type="Proteomes" id="UP000070498"/>
    </source>
</evidence>
<dbReference type="InterPro" id="IPR018060">
    <property type="entry name" value="HTH_AraC"/>
</dbReference>